<evidence type="ECO:0000256" key="1">
    <source>
        <dbReference type="SAM" id="MobiDB-lite"/>
    </source>
</evidence>
<dbReference type="RefSeq" id="WP_213001955.1">
    <property type="nucleotide sequence ID" value="NZ_BAAATW010000014.1"/>
</dbReference>
<protein>
    <recommendedName>
        <fullName evidence="4">DUF2630 family protein</fullName>
    </recommendedName>
</protein>
<dbReference type="Pfam" id="PF10944">
    <property type="entry name" value="DUF2630"/>
    <property type="match status" value="1"/>
</dbReference>
<evidence type="ECO:0008006" key="4">
    <source>
        <dbReference type="Google" id="ProtNLM"/>
    </source>
</evidence>
<name>A0A919SZB8_9ACTN</name>
<comment type="caution">
    <text evidence="2">The sequence shown here is derived from an EMBL/GenBank/DDBJ whole genome shotgun (WGS) entry which is preliminary data.</text>
</comment>
<accession>A0A919SZB8</accession>
<evidence type="ECO:0000313" key="3">
    <source>
        <dbReference type="Proteomes" id="UP000680865"/>
    </source>
</evidence>
<sequence length="81" mass="9239">MDDKEVLGRIHGLVDEEHTLRTQLADGKLSATEEHARLQELEVALDQCWDLLRRRRAAREFGNNPDTEQAHSAGEVEGYLQ</sequence>
<dbReference type="AlphaFoldDB" id="A0A919SZB8"/>
<organism evidence="2 3">
    <name type="scientific">Winogradskya consettensis</name>
    <dbReference type="NCBI Taxonomy" id="113560"/>
    <lineage>
        <taxon>Bacteria</taxon>
        <taxon>Bacillati</taxon>
        <taxon>Actinomycetota</taxon>
        <taxon>Actinomycetes</taxon>
        <taxon>Micromonosporales</taxon>
        <taxon>Micromonosporaceae</taxon>
        <taxon>Winogradskya</taxon>
    </lineage>
</organism>
<reference evidence="2" key="1">
    <citation type="submission" date="2021-03" db="EMBL/GenBank/DDBJ databases">
        <title>Whole genome shotgun sequence of Actinoplanes consettensis NBRC 14913.</title>
        <authorList>
            <person name="Komaki H."/>
            <person name="Tamura T."/>
        </authorList>
    </citation>
    <scope>NUCLEOTIDE SEQUENCE</scope>
    <source>
        <strain evidence="2">NBRC 14913</strain>
    </source>
</reference>
<proteinExistence type="predicted"/>
<evidence type="ECO:0000313" key="2">
    <source>
        <dbReference type="EMBL" id="GIM81188.1"/>
    </source>
</evidence>
<dbReference type="EMBL" id="BOQP01000046">
    <property type="protein sequence ID" value="GIM81188.1"/>
    <property type="molecule type" value="Genomic_DNA"/>
</dbReference>
<dbReference type="InterPro" id="IPR020311">
    <property type="entry name" value="Uncharacterised_Rv0898c"/>
</dbReference>
<gene>
    <name evidence="2" type="ORF">Aco04nite_75310</name>
</gene>
<feature type="region of interest" description="Disordered" evidence="1">
    <location>
        <begin position="59"/>
        <end position="81"/>
    </location>
</feature>
<dbReference type="Proteomes" id="UP000680865">
    <property type="component" value="Unassembled WGS sequence"/>
</dbReference>
<keyword evidence="3" id="KW-1185">Reference proteome</keyword>